<dbReference type="Pfam" id="PF00583">
    <property type="entry name" value="Acetyltransf_1"/>
    <property type="match status" value="1"/>
</dbReference>
<dbReference type="PROSITE" id="PS51186">
    <property type="entry name" value="GNAT"/>
    <property type="match status" value="1"/>
</dbReference>
<dbReference type="InterPro" id="IPR050680">
    <property type="entry name" value="YpeA/RimI_acetyltransf"/>
</dbReference>
<dbReference type="EMBL" id="VSSQ01005539">
    <property type="protein sequence ID" value="MPM29541.1"/>
    <property type="molecule type" value="Genomic_DNA"/>
</dbReference>
<dbReference type="GO" id="GO:0016747">
    <property type="term" value="F:acyltransferase activity, transferring groups other than amino-acyl groups"/>
    <property type="evidence" value="ECO:0007669"/>
    <property type="project" value="InterPro"/>
</dbReference>
<dbReference type="SUPFAM" id="SSF55729">
    <property type="entry name" value="Acyl-CoA N-acyltransferases (Nat)"/>
    <property type="match status" value="1"/>
</dbReference>
<evidence type="ECO:0000313" key="4">
    <source>
        <dbReference type="EMBL" id="MPM29541.1"/>
    </source>
</evidence>
<feature type="domain" description="N-acetyltransferase" evidence="3">
    <location>
        <begin position="1"/>
        <end position="147"/>
    </location>
</feature>
<sequence>MDFENRLKPAFNGAKKRFLYVAYDRDKPVGYIFCEADTVTEQTKKARPGWADLIPENAGELYPSNLVVPAVASHLNNLYVLPEYREQHIGSELMDKGMEWLRSVPDVRYIFVHVSNGNNAGSLYEKYGFIYSHDVYDGMIDAYIIEV</sequence>
<dbReference type="AlphaFoldDB" id="A0A644YNT8"/>
<keyword evidence="2" id="KW-0012">Acyltransferase</keyword>
<dbReference type="InterPro" id="IPR016181">
    <property type="entry name" value="Acyl_CoA_acyltransferase"/>
</dbReference>
<comment type="caution">
    <text evidence="4">The sequence shown here is derived from an EMBL/GenBank/DDBJ whole genome shotgun (WGS) entry which is preliminary data.</text>
</comment>
<evidence type="ECO:0000256" key="1">
    <source>
        <dbReference type="ARBA" id="ARBA00022679"/>
    </source>
</evidence>
<dbReference type="Gene3D" id="3.40.630.30">
    <property type="match status" value="1"/>
</dbReference>
<organism evidence="4">
    <name type="scientific">bioreactor metagenome</name>
    <dbReference type="NCBI Taxonomy" id="1076179"/>
    <lineage>
        <taxon>unclassified sequences</taxon>
        <taxon>metagenomes</taxon>
        <taxon>ecological metagenomes</taxon>
    </lineage>
</organism>
<dbReference type="PANTHER" id="PTHR43420:SF12">
    <property type="entry name" value="N-ACETYLTRANSFERASE DOMAIN-CONTAINING PROTEIN"/>
    <property type="match status" value="1"/>
</dbReference>
<name>A0A644YNT8_9ZZZZ</name>
<keyword evidence="1" id="KW-0808">Transferase</keyword>
<reference evidence="4" key="1">
    <citation type="submission" date="2019-08" db="EMBL/GenBank/DDBJ databases">
        <authorList>
            <person name="Kucharzyk K."/>
            <person name="Murdoch R.W."/>
            <person name="Higgins S."/>
            <person name="Loffler F."/>
        </authorList>
    </citation>
    <scope>NUCLEOTIDE SEQUENCE</scope>
</reference>
<proteinExistence type="predicted"/>
<dbReference type="CDD" id="cd04301">
    <property type="entry name" value="NAT_SF"/>
    <property type="match status" value="1"/>
</dbReference>
<dbReference type="InterPro" id="IPR000182">
    <property type="entry name" value="GNAT_dom"/>
</dbReference>
<dbReference type="PANTHER" id="PTHR43420">
    <property type="entry name" value="ACETYLTRANSFERASE"/>
    <property type="match status" value="1"/>
</dbReference>
<protein>
    <recommendedName>
        <fullName evidence="3">N-acetyltransferase domain-containing protein</fullName>
    </recommendedName>
</protein>
<accession>A0A644YNT8</accession>
<evidence type="ECO:0000259" key="3">
    <source>
        <dbReference type="PROSITE" id="PS51186"/>
    </source>
</evidence>
<evidence type="ECO:0000256" key="2">
    <source>
        <dbReference type="ARBA" id="ARBA00023315"/>
    </source>
</evidence>
<gene>
    <name evidence="4" type="ORF">SDC9_76081</name>
</gene>